<protein>
    <submittedName>
        <fullName evidence="4">CsbD family protein</fullName>
    </submittedName>
    <submittedName>
        <fullName evidence="5">Uncharacterized protein YjbJ (UPF0337 family)</fullName>
    </submittedName>
</protein>
<dbReference type="EMBL" id="CP046904">
    <property type="protein sequence ID" value="QGZ41658.1"/>
    <property type="molecule type" value="Genomic_DNA"/>
</dbReference>
<dbReference type="Proteomes" id="UP000315112">
    <property type="component" value="Unassembled WGS sequence"/>
</dbReference>
<evidence type="ECO:0000313" key="6">
    <source>
        <dbReference type="Proteomes" id="UP000315112"/>
    </source>
</evidence>
<proteinExistence type="inferred from homology"/>
<feature type="compositionally biased region" description="Basic and acidic residues" evidence="2">
    <location>
        <begin position="1"/>
        <end position="19"/>
    </location>
</feature>
<name>A0A562Q4H4_9BURK</name>
<dbReference type="EMBL" id="VLKW01000001">
    <property type="protein sequence ID" value="TWI51651.1"/>
    <property type="molecule type" value="Genomic_DNA"/>
</dbReference>
<dbReference type="Proteomes" id="UP000437862">
    <property type="component" value="Chromosome"/>
</dbReference>
<keyword evidence="7" id="KW-1185">Reference proteome</keyword>
<dbReference type="InterPro" id="IPR036629">
    <property type="entry name" value="YjbJ_sf"/>
</dbReference>
<evidence type="ECO:0000313" key="7">
    <source>
        <dbReference type="Proteomes" id="UP000437862"/>
    </source>
</evidence>
<feature type="compositionally biased region" description="Basic and acidic residues" evidence="2">
    <location>
        <begin position="63"/>
        <end position="72"/>
    </location>
</feature>
<evidence type="ECO:0000259" key="3">
    <source>
        <dbReference type="Pfam" id="PF05532"/>
    </source>
</evidence>
<feature type="compositionally biased region" description="Basic and acidic residues" evidence="2">
    <location>
        <begin position="42"/>
        <end position="54"/>
    </location>
</feature>
<dbReference type="AlphaFoldDB" id="A0A562Q4H4"/>
<evidence type="ECO:0000256" key="1">
    <source>
        <dbReference type="ARBA" id="ARBA00009129"/>
    </source>
</evidence>
<accession>A0A562Q4H4</accession>
<evidence type="ECO:0000313" key="4">
    <source>
        <dbReference type="EMBL" id="QGZ41658.1"/>
    </source>
</evidence>
<dbReference type="OrthoDB" id="8564562at2"/>
<dbReference type="InterPro" id="IPR008462">
    <property type="entry name" value="CsbD"/>
</dbReference>
<reference evidence="4 7" key="3">
    <citation type="submission" date="2019-12" db="EMBL/GenBank/DDBJ databases">
        <title>Draft Genome Sequences of Six Type Strains of the Genus Massilia.</title>
        <authorList>
            <person name="Miess H."/>
            <person name="Frediansyah A."/>
            <person name="Goeker M."/>
            <person name="Gross H."/>
        </authorList>
    </citation>
    <scope>NUCLEOTIDE SEQUENCE [LARGE SCALE GENOMIC DNA]</scope>
    <source>
        <strain evidence="4 7">DSM 26639</strain>
    </source>
</reference>
<feature type="region of interest" description="Disordered" evidence="2">
    <location>
        <begin position="1"/>
        <end position="72"/>
    </location>
</feature>
<evidence type="ECO:0000313" key="5">
    <source>
        <dbReference type="EMBL" id="TWI51651.1"/>
    </source>
</evidence>
<gene>
    <name evidence="4" type="ORF">GO485_23115</name>
    <name evidence="5" type="ORF">IP92_00638</name>
</gene>
<reference evidence="5 6" key="1">
    <citation type="journal article" date="2015" name="Stand. Genomic Sci.">
        <title>Genomic Encyclopedia of Bacterial and Archaeal Type Strains, Phase III: the genomes of soil and plant-associated and newly described type strains.</title>
        <authorList>
            <person name="Whitman W.B."/>
            <person name="Woyke T."/>
            <person name="Klenk H.P."/>
            <person name="Zhou Y."/>
            <person name="Lilburn T.G."/>
            <person name="Beck B.J."/>
            <person name="De Vos P."/>
            <person name="Vandamme P."/>
            <person name="Eisen J.A."/>
            <person name="Garrity G."/>
            <person name="Hugenholtz P."/>
            <person name="Kyrpides N.C."/>
        </authorList>
    </citation>
    <scope>NUCLEOTIDE SEQUENCE [LARGE SCALE GENOMIC DNA]</scope>
    <source>
        <strain evidence="5 6">CGMCC 1.10685</strain>
    </source>
</reference>
<evidence type="ECO:0000256" key="2">
    <source>
        <dbReference type="SAM" id="MobiDB-lite"/>
    </source>
</evidence>
<dbReference type="RefSeq" id="WP_145873044.1">
    <property type="nucleotide sequence ID" value="NZ_CP046904.1"/>
</dbReference>
<feature type="domain" description="CsbD-like" evidence="3">
    <location>
        <begin position="4"/>
        <end position="56"/>
    </location>
</feature>
<sequence length="72" mass="7724">MNSDQIKGRAKEVGGKIQEEAGELVGSSKQQAKGLKNQVEGKVQKKVGDAREAVEDALDDDTTIDRGNRQGL</sequence>
<dbReference type="Pfam" id="PF05532">
    <property type="entry name" value="CsbD"/>
    <property type="match status" value="1"/>
</dbReference>
<comment type="similarity">
    <text evidence="1">Belongs to the UPF0337 (CsbD) family.</text>
</comment>
<reference evidence="5" key="2">
    <citation type="submission" date="2019-07" db="EMBL/GenBank/DDBJ databases">
        <authorList>
            <person name="Whitman W."/>
            <person name="Huntemann M."/>
            <person name="Clum A."/>
            <person name="Pillay M."/>
            <person name="Palaniappan K."/>
            <person name="Varghese N."/>
            <person name="Mikhailova N."/>
            <person name="Stamatis D."/>
            <person name="Reddy T."/>
            <person name="Daum C."/>
            <person name="Shapiro N."/>
            <person name="Ivanova N."/>
            <person name="Kyrpides N."/>
            <person name="Woyke T."/>
        </authorList>
    </citation>
    <scope>NUCLEOTIDE SEQUENCE</scope>
    <source>
        <strain evidence="5">CGMCC 1.10685</strain>
    </source>
</reference>
<dbReference type="SUPFAM" id="SSF69047">
    <property type="entry name" value="Hypothetical protein YjbJ"/>
    <property type="match status" value="1"/>
</dbReference>
<dbReference type="Gene3D" id="1.10.1470.10">
    <property type="entry name" value="YjbJ"/>
    <property type="match status" value="1"/>
</dbReference>
<organism evidence="5 6">
    <name type="scientific">Pseudoduganella flava</name>
    <dbReference type="NCBI Taxonomy" id="871742"/>
    <lineage>
        <taxon>Bacteria</taxon>
        <taxon>Pseudomonadati</taxon>
        <taxon>Pseudomonadota</taxon>
        <taxon>Betaproteobacteria</taxon>
        <taxon>Burkholderiales</taxon>
        <taxon>Oxalobacteraceae</taxon>
        <taxon>Telluria group</taxon>
        <taxon>Pseudoduganella</taxon>
    </lineage>
</organism>